<dbReference type="GO" id="GO:0003961">
    <property type="term" value="F:O-acetylhomoserine aminocarboxypropyltransferase activity"/>
    <property type="evidence" value="ECO:0007669"/>
    <property type="project" value="TreeGrafter"/>
</dbReference>
<dbReference type="NCBIfam" id="TIGR01326">
    <property type="entry name" value="OAH_OAS_sulfhy"/>
    <property type="match status" value="1"/>
</dbReference>
<keyword evidence="3" id="KW-0808">Transferase</keyword>
<comment type="cofactor">
    <cofactor evidence="1 6">
        <name>pyridoxal 5'-phosphate</name>
        <dbReference type="ChEBI" id="CHEBI:597326"/>
    </cofactor>
</comment>
<dbReference type="InterPro" id="IPR006235">
    <property type="entry name" value="OAc-hSer/O-AcSer_sulfhydrylase"/>
</dbReference>
<protein>
    <submittedName>
        <fullName evidence="7">O-acetylhomoserine aminocarboxypropyltransferase/cysteine synthase</fullName>
    </submittedName>
</protein>
<evidence type="ECO:0000256" key="5">
    <source>
        <dbReference type="PIRSR" id="PIRSR001434-2"/>
    </source>
</evidence>
<dbReference type="RefSeq" id="WP_330484103.1">
    <property type="nucleotide sequence ID" value="NZ_JAZBJZ010000048.1"/>
</dbReference>
<dbReference type="InterPro" id="IPR015424">
    <property type="entry name" value="PyrdxlP-dep_Trfase"/>
</dbReference>
<comment type="caution">
    <text evidence="7">The sequence shown here is derived from an EMBL/GenBank/DDBJ whole genome shotgun (WGS) entry which is preliminary data.</text>
</comment>
<evidence type="ECO:0000256" key="6">
    <source>
        <dbReference type="RuleBase" id="RU362118"/>
    </source>
</evidence>
<dbReference type="SUPFAM" id="SSF53383">
    <property type="entry name" value="PLP-dependent transferases"/>
    <property type="match status" value="1"/>
</dbReference>
<dbReference type="AlphaFoldDB" id="A0AAW9PU47"/>
<evidence type="ECO:0000256" key="3">
    <source>
        <dbReference type="ARBA" id="ARBA00022679"/>
    </source>
</evidence>
<evidence type="ECO:0000256" key="4">
    <source>
        <dbReference type="ARBA" id="ARBA00022898"/>
    </source>
</evidence>
<keyword evidence="4 5" id="KW-0663">Pyridoxal phosphate</keyword>
<dbReference type="GO" id="GO:0019346">
    <property type="term" value="P:transsulfuration"/>
    <property type="evidence" value="ECO:0007669"/>
    <property type="project" value="InterPro"/>
</dbReference>
<dbReference type="PROSITE" id="PS00868">
    <property type="entry name" value="CYS_MET_METAB_PP"/>
    <property type="match status" value="1"/>
</dbReference>
<dbReference type="InterPro" id="IPR054542">
    <property type="entry name" value="Cys_met_metab_PP"/>
</dbReference>
<dbReference type="GO" id="GO:0006535">
    <property type="term" value="P:cysteine biosynthetic process from serine"/>
    <property type="evidence" value="ECO:0007669"/>
    <property type="project" value="TreeGrafter"/>
</dbReference>
<dbReference type="Gene3D" id="3.90.1150.10">
    <property type="entry name" value="Aspartate Aminotransferase, domain 1"/>
    <property type="match status" value="1"/>
</dbReference>
<dbReference type="PANTHER" id="PTHR43797">
    <property type="entry name" value="HOMOCYSTEINE/CYSTEINE SYNTHASE"/>
    <property type="match status" value="1"/>
</dbReference>
<dbReference type="GO" id="GO:0004124">
    <property type="term" value="F:cysteine synthase activity"/>
    <property type="evidence" value="ECO:0007669"/>
    <property type="project" value="TreeGrafter"/>
</dbReference>
<dbReference type="InterPro" id="IPR000277">
    <property type="entry name" value="Cys/Met-Metab_PyrdxlP-dep_enz"/>
</dbReference>
<dbReference type="GO" id="GO:0071269">
    <property type="term" value="P:L-homocysteine biosynthetic process"/>
    <property type="evidence" value="ECO:0007669"/>
    <property type="project" value="TreeGrafter"/>
</dbReference>
<dbReference type="CDD" id="cd00614">
    <property type="entry name" value="CGS_like"/>
    <property type="match status" value="1"/>
</dbReference>
<dbReference type="Gene3D" id="3.40.640.10">
    <property type="entry name" value="Type I PLP-dependent aspartate aminotransferase-like (Major domain)"/>
    <property type="match status" value="1"/>
</dbReference>
<evidence type="ECO:0000256" key="1">
    <source>
        <dbReference type="ARBA" id="ARBA00001933"/>
    </source>
</evidence>
<dbReference type="InterPro" id="IPR015422">
    <property type="entry name" value="PyrdxlP-dep_Trfase_small"/>
</dbReference>
<dbReference type="Proteomes" id="UP001333818">
    <property type="component" value="Unassembled WGS sequence"/>
</dbReference>
<dbReference type="GO" id="GO:0030170">
    <property type="term" value="F:pyridoxal phosphate binding"/>
    <property type="evidence" value="ECO:0007669"/>
    <property type="project" value="InterPro"/>
</dbReference>
<reference evidence="7" key="1">
    <citation type="submission" date="2024-01" db="EMBL/GenBank/DDBJ databases">
        <title>Bank of Algae and Cyanobacteria of the Azores (BACA) strain genomes.</title>
        <authorList>
            <person name="Luz R."/>
            <person name="Cordeiro R."/>
            <person name="Fonseca A."/>
            <person name="Goncalves V."/>
        </authorList>
    </citation>
    <scope>NUCLEOTIDE SEQUENCE</scope>
    <source>
        <strain evidence="7">BACA0141</strain>
    </source>
</reference>
<sequence>MSDNYRFETLQIHAGQKPDPTTNARAVPIYQTTSYVFNSADHGANLFALKEFGNIYTRIMNPTTDVFEQRIAALEGGVAALATSSGQAAQFLAIATIAQTGDNIISTSYLYGGTYNQFKVTLPRLGIQVKFVDGDNPEDFRKQIDEHTKALYVETIGNPQFNIPDFEALAAIAHEHGIPLIVDNTFGAAGYLARLIAYGADIVVQSATKWIGGHGTSIGGVIVDSGKFNWGNGKFPIFTEPSPGYHGLNFHEAFGNIAFIIRARVEGLRDLGSSISPFNSFLLLQGLETLSLRLDRHLQNAQHLAEWLSNHPKVDWVNYPGLPNHPYHARAKKYLEYGFGAVLNFGIKGGLEAGRSFINAVKLASHLANVGDAKTLVIHPTSTTHQQLSEVEQKSAGVTPDLIRVSVGLEHIEDIKADFEQAFQQI</sequence>
<name>A0AAW9PU47_9CYAN</name>
<dbReference type="InterPro" id="IPR015421">
    <property type="entry name" value="PyrdxlP-dep_Trfase_major"/>
</dbReference>
<dbReference type="GO" id="GO:0005737">
    <property type="term" value="C:cytoplasm"/>
    <property type="evidence" value="ECO:0007669"/>
    <property type="project" value="TreeGrafter"/>
</dbReference>
<dbReference type="Pfam" id="PF01053">
    <property type="entry name" value="Cys_Met_Meta_PP"/>
    <property type="match status" value="1"/>
</dbReference>
<dbReference type="EMBL" id="JAZBJZ010000048">
    <property type="protein sequence ID" value="MEE3717672.1"/>
    <property type="molecule type" value="Genomic_DNA"/>
</dbReference>
<keyword evidence="8" id="KW-1185">Reference proteome</keyword>
<comment type="similarity">
    <text evidence="2 6">Belongs to the trans-sulfuration enzymes family.</text>
</comment>
<organism evidence="7 8">
    <name type="scientific">Tumidithrix elongata BACA0141</name>
    <dbReference type="NCBI Taxonomy" id="2716417"/>
    <lineage>
        <taxon>Bacteria</taxon>
        <taxon>Bacillati</taxon>
        <taxon>Cyanobacteriota</taxon>
        <taxon>Cyanophyceae</taxon>
        <taxon>Pseudanabaenales</taxon>
        <taxon>Pseudanabaenaceae</taxon>
        <taxon>Tumidithrix</taxon>
        <taxon>Tumidithrix elongata</taxon>
    </lineage>
</organism>
<gene>
    <name evidence="7" type="ORF">V2H45_13105</name>
</gene>
<dbReference type="FunFam" id="3.40.640.10:FF:000035">
    <property type="entry name" value="O-succinylhomoserine sulfhydrylase"/>
    <property type="match status" value="1"/>
</dbReference>
<evidence type="ECO:0000256" key="2">
    <source>
        <dbReference type="ARBA" id="ARBA00009077"/>
    </source>
</evidence>
<proteinExistence type="inferred from homology"/>
<evidence type="ECO:0000313" key="7">
    <source>
        <dbReference type="EMBL" id="MEE3717672.1"/>
    </source>
</evidence>
<feature type="modified residue" description="N6-(pyridoxal phosphate)lysine" evidence="5">
    <location>
        <position position="209"/>
    </location>
</feature>
<dbReference type="PIRSF" id="PIRSF001434">
    <property type="entry name" value="CGS"/>
    <property type="match status" value="1"/>
</dbReference>
<accession>A0AAW9PU47</accession>
<evidence type="ECO:0000313" key="8">
    <source>
        <dbReference type="Proteomes" id="UP001333818"/>
    </source>
</evidence>
<dbReference type="PANTHER" id="PTHR43797:SF2">
    <property type="entry name" value="HOMOCYSTEINE_CYSTEINE SYNTHASE"/>
    <property type="match status" value="1"/>
</dbReference>